<name>A0A9D2VE52_9BURK</name>
<feature type="transmembrane region" description="Helical" evidence="1">
    <location>
        <begin position="94"/>
        <end position="123"/>
    </location>
</feature>
<dbReference type="PANTHER" id="PTHR41983:SF2">
    <property type="entry name" value="SHORT-CHAIN FATTY ACID TRANSPORTER-RELATED"/>
    <property type="match status" value="1"/>
</dbReference>
<dbReference type="Pfam" id="PF02667">
    <property type="entry name" value="SCFA_trans"/>
    <property type="match status" value="1"/>
</dbReference>
<comment type="caution">
    <text evidence="2">The sequence shown here is derived from an EMBL/GenBank/DDBJ whole genome shotgun (WGS) entry which is preliminary data.</text>
</comment>
<feature type="transmembrane region" description="Helical" evidence="1">
    <location>
        <begin position="267"/>
        <end position="285"/>
    </location>
</feature>
<reference evidence="2" key="1">
    <citation type="journal article" date="2021" name="PeerJ">
        <title>Extensive microbial diversity within the chicken gut microbiome revealed by metagenomics and culture.</title>
        <authorList>
            <person name="Gilroy R."/>
            <person name="Ravi A."/>
            <person name="Getino M."/>
            <person name="Pursley I."/>
            <person name="Horton D.L."/>
            <person name="Alikhan N.F."/>
            <person name="Baker D."/>
            <person name="Gharbi K."/>
            <person name="Hall N."/>
            <person name="Watson M."/>
            <person name="Adriaenssens E.M."/>
            <person name="Foster-Nyarko E."/>
            <person name="Jarju S."/>
            <person name="Secka A."/>
            <person name="Antonio M."/>
            <person name="Oren A."/>
            <person name="Chaudhuri R.R."/>
            <person name="La Ragione R."/>
            <person name="Hildebrand F."/>
            <person name="Pallen M.J."/>
        </authorList>
    </citation>
    <scope>NUCLEOTIDE SEQUENCE</scope>
    <source>
        <strain evidence="2">CHK175-13533</strain>
    </source>
</reference>
<keyword evidence="1" id="KW-0472">Membrane</keyword>
<gene>
    <name evidence="2" type="ORF">K8U84_00835</name>
</gene>
<dbReference type="AlphaFoldDB" id="A0A9D2VE52"/>
<dbReference type="Proteomes" id="UP000700248">
    <property type="component" value="Unassembled WGS sequence"/>
</dbReference>
<reference evidence="2" key="2">
    <citation type="submission" date="2021-09" db="EMBL/GenBank/DDBJ databases">
        <authorList>
            <person name="Gilroy R."/>
        </authorList>
    </citation>
    <scope>NUCLEOTIDE SEQUENCE</scope>
    <source>
        <strain evidence="2">CHK175-13533</strain>
    </source>
</reference>
<feature type="transmembrane region" description="Helical" evidence="1">
    <location>
        <begin position="242"/>
        <end position="261"/>
    </location>
</feature>
<organism evidence="2 3">
    <name type="scientific">Paenalcaligenes hominis</name>
    <dbReference type="NCBI Taxonomy" id="643674"/>
    <lineage>
        <taxon>Bacteria</taxon>
        <taxon>Pseudomonadati</taxon>
        <taxon>Pseudomonadota</taxon>
        <taxon>Betaproteobacteria</taxon>
        <taxon>Burkholderiales</taxon>
        <taxon>Alcaligenaceae</taxon>
        <taxon>Paenalcaligenes</taxon>
    </lineage>
</organism>
<feature type="transmembrane region" description="Helical" evidence="1">
    <location>
        <begin position="135"/>
        <end position="161"/>
    </location>
</feature>
<dbReference type="RefSeq" id="WP_276829821.1">
    <property type="nucleotide sequence ID" value="NZ_DYTQ01000010.1"/>
</dbReference>
<feature type="transmembrane region" description="Helical" evidence="1">
    <location>
        <begin position="20"/>
        <end position="38"/>
    </location>
</feature>
<feature type="transmembrane region" description="Helical" evidence="1">
    <location>
        <begin position="181"/>
        <end position="200"/>
    </location>
</feature>
<dbReference type="InterPro" id="IPR006160">
    <property type="entry name" value="SCFA_transpt_AtoE"/>
</dbReference>
<feature type="transmembrane region" description="Helical" evidence="1">
    <location>
        <begin position="50"/>
        <end position="74"/>
    </location>
</feature>
<feature type="transmembrane region" description="Helical" evidence="1">
    <location>
        <begin position="297"/>
        <end position="318"/>
    </location>
</feature>
<evidence type="ECO:0000313" key="2">
    <source>
        <dbReference type="EMBL" id="HJH23082.1"/>
    </source>
</evidence>
<feature type="transmembrane region" description="Helical" evidence="1">
    <location>
        <begin position="416"/>
        <end position="437"/>
    </location>
</feature>
<keyword evidence="1" id="KW-0812">Transmembrane</keyword>
<dbReference type="GO" id="GO:0005886">
    <property type="term" value="C:plasma membrane"/>
    <property type="evidence" value="ECO:0007669"/>
    <property type="project" value="TreeGrafter"/>
</dbReference>
<keyword evidence="1" id="KW-1133">Transmembrane helix</keyword>
<proteinExistence type="predicted"/>
<sequence>MFKAITNFSVRLVERYLPDPYIFVILLTLIAGGAAAFVEHKTPMAIVNMWGDGFWGLLGFTMQMLLVLVAGYMLASTPAVRRILAALASLPKSAGAAIILVTLVALVADWINWGFGLVVSALFAKEIARKVRVDYRLLVASAYSGFIVWHGGLAGSVPLTIATKGHFHEDKMGIIGTGDTIFSTFNLLLVAAMFIVVPLVNRLMMPDEKDSVYIDPALLKDPEPTRSDAEQNRPADKLEKSYVLSMLIGFAGLAYLFNYYIVRGAGLNLNVINFTFLVLAIVLHGNARNLLNALDEAIKGGAGIVIQFPFYAGIMAIMVDSGLAATLSDWLVSFATAHTLPFWTFLSAGLVNVFVPSGGGQWAVQSSVVISAAQSLDADVARVAMAVAWGDAWTNLLQPFWALPVLAIAGLKAKDIMGFCLIQLVVTGVIISIGLTYF</sequence>
<dbReference type="EMBL" id="DYTQ01000010">
    <property type="protein sequence ID" value="HJH23082.1"/>
    <property type="molecule type" value="Genomic_DNA"/>
</dbReference>
<accession>A0A9D2VE52</accession>
<feature type="transmembrane region" description="Helical" evidence="1">
    <location>
        <begin position="330"/>
        <end position="355"/>
    </location>
</feature>
<evidence type="ECO:0000313" key="3">
    <source>
        <dbReference type="Proteomes" id="UP000700248"/>
    </source>
</evidence>
<protein>
    <submittedName>
        <fullName evidence="2">Short-chain fatty acid transporter</fullName>
    </submittedName>
</protein>
<dbReference type="PANTHER" id="PTHR41983">
    <property type="entry name" value="SHORT-CHAIN FATTY ACID TRANSPORTER-RELATED"/>
    <property type="match status" value="1"/>
</dbReference>
<evidence type="ECO:0000256" key="1">
    <source>
        <dbReference type="SAM" id="Phobius"/>
    </source>
</evidence>